<evidence type="ECO:0000256" key="1">
    <source>
        <dbReference type="SAM" id="MobiDB-lite"/>
    </source>
</evidence>
<dbReference type="InterPro" id="IPR054363">
    <property type="entry name" value="GH95_cat"/>
</dbReference>
<evidence type="ECO:0008006" key="7">
    <source>
        <dbReference type="Google" id="ProtNLM"/>
    </source>
</evidence>
<dbReference type="GO" id="GO:0005975">
    <property type="term" value="P:carbohydrate metabolic process"/>
    <property type="evidence" value="ECO:0007669"/>
    <property type="project" value="InterPro"/>
</dbReference>
<evidence type="ECO:0000313" key="5">
    <source>
        <dbReference type="EMBL" id="KAG0013300.1"/>
    </source>
</evidence>
<dbReference type="Proteomes" id="UP000703661">
    <property type="component" value="Unassembled WGS sequence"/>
</dbReference>
<dbReference type="Pfam" id="PF22124">
    <property type="entry name" value="Glyco_hydro_95_cat"/>
    <property type="match status" value="1"/>
</dbReference>
<dbReference type="PANTHER" id="PTHR31084">
    <property type="entry name" value="ALPHA-L-FUCOSIDASE 2"/>
    <property type="match status" value="1"/>
</dbReference>
<gene>
    <name evidence="5" type="ORF">BGZ80_011165</name>
</gene>
<feature type="region of interest" description="Disordered" evidence="1">
    <location>
        <begin position="173"/>
        <end position="199"/>
    </location>
</feature>
<evidence type="ECO:0000259" key="3">
    <source>
        <dbReference type="Pfam" id="PF14498"/>
    </source>
</evidence>
<feature type="domain" description="Glycosyl hydrolase family 95 catalytic" evidence="4">
    <location>
        <begin position="425"/>
        <end position="829"/>
    </location>
</feature>
<evidence type="ECO:0000259" key="4">
    <source>
        <dbReference type="Pfam" id="PF22124"/>
    </source>
</evidence>
<feature type="domain" description="Glycosyl hydrolase family 95 N-terminal" evidence="3">
    <location>
        <begin position="132"/>
        <end position="393"/>
    </location>
</feature>
<dbReference type="Pfam" id="PF14498">
    <property type="entry name" value="Glyco_hyd_65N_2"/>
    <property type="match status" value="1"/>
</dbReference>
<dbReference type="InterPro" id="IPR027414">
    <property type="entry name" value="GH95_N_dom"/>
</dbReference>
<feature type="signal peptide" evidence="2">
    <location>
        <begin position="1"/>
        <end position="31"/>
    </location>
</feature>
<proteinExistence type="predicted"/>
<evidence type="ECO:0000256" key="2">
    <source>
        <dbReference type="SAM" id="SignalP"/>
    </source>
</evidence>
<dbReference type="EMBL" id="JAAAID010000866">
    <property type="protein sequence ID" value="KAG0013300.1"/>
    <property type="molecule type" value="Genomic_DNA"/>
</dbReference>
<protein>
    <recommendedName>
        <fullName evidence="7">Glycosyl hydrolase family 95 N-terminal domain-containing protein</fullName>
    </recommendedName>
</protein>
<keyword evidence="2" id="KW-0732">Signal</keyword>
<dbReference type="SUPFAM" id="SSF48208">
    <property type="entry name" value="Six-hairpin glycosidases"/>
    <property type="match status" value="1"/>
</dbReference>
<sequence length="947" mass="104681">MRQQKPPRAYSRLSLFTAVLLAGYGLHNSRGSNITVDAQLLLPVGGFEAPLPTNSQPYQQNGRGLRIQDDSFFPYEETVFSPEDSGDQTDSGLILEEQGRLALEMPQGQESLLSEPQLIGASSLPVDSIWRLWYRAPSKVIEKDGLLIGNSRNQVLVGGHINVERLVLSEESCWSGGPGSTKKNSDSHGLGGEGNEYEYRGGNVAEDKAQERQQALRDFKDALEEKHKIYPSSPVVKTLHGDEHGFGRPQAFGEILIEELHVFGKVEHYWRELNLETGVAKVSFTVDDIEYTREHFCSYPDSICIMRMQASQPKSINVRVSLNSHHNKNLEYSNVHNRLGFRAQLASNDMTVEAQVSVKADGGTGVTMANNRHVVALGFDSVTLYYSFGTNWTASNFPTFEGKDPHDRLVSTVDKATTMFYGDQIQKHIEDHRSLFGRFNLNLGQLENPRSTSELLDASHRNRAGEEENYLDALMVQYGRYLLIASSRPGSLPLSGNSVWSAIDDSKEDLPSGGYKMNVNLQMNYWVAESTGLGETVLPLIDYIENLLIPRGQDTAKLHHGARGWMVHTYSNIWAHTGPTAQEKSFYFPAASAWLCQHAWDRYLYGQESSFLKDHAYKLMKSASQFWLDTLDSTDSNGTVLASPSYSPEHGPFTKGSALDQQLITQLFNNTLEAIAIVGERDKVFVQNLTTTLANLSPGLKIGSLRGQLQEWDLDLDEPNENHYHMAPFWAVYPGSQLFSPKESTNLTQEALVEAARTALLSRGTGVTEGNLGWAKSWRAAVWARLGDGGKATEALDLFKKNNAKNANLLDFEEGLSGQLGIAAAVVEMVVQNLNVKSIGILTAVEKGLPGRWLKKGGIQGFKTREGHSVSTTWEDGKVRNVEILAAVKAAVVTIKIGTLKGEEDTPSEKVHVAIKGSNKAPVYSRVDDSIVLTMSKGQTYVIQIDP</sequence>
<organism evidence="5 6">
    <name type="scientific">Entomortierella chlamydospora</name>
    <dbReference type="NCBI Taxonomy" id="101097"/>
    <lineage>
        <taxon>Eukaryota</taxon>
        <taxon>Fungi</taxon>
        <taxon>Fungi incertae sedis</taxon>
        <taxon>Mucoromycota</taxon>
        <taxon>Mortierellomycotina</taxon>
        <taxon>Mortierellomycetes</taxon>
        <taxon>Mortierellales</taxon>
        <taxon>Mortierellaceae</taxon>
        <taxon>Entomortierella</taxon>
    </lineage>
</organism>
<dbReference type="Gene3D" id="1.50.10.10">
    <property type="match status" value="1"/>
</dbReference>
<reference evidence="5" key="1">
    <citation type="journal article" date="2020" name="Fungal Divers.">
        <title>Resolving the Mortierellaceae phylogeny through synthesis of multi-gene phylogenetics and phylogenomics.</title>
        <authorList>
            <person name="Vandepol N."/>
            <person name="Liber J."/>
            <person name="Desiro A."/>
            <person name="Na H."/>
            <person name="Kennedy M."/>
            <person name="Barry K."/>
            <person name="Grigoriev I.V."/>
            <person name="Miller A.N."/>
            <person name="O'Donnell K."/>
            <person name="Stajich J.E."/>
            <person name="Bonito G."/>
        </authorList>
    </citation>
    <scope>NUCLEOTIDE SEQUENCE</scope>
    <source>
        <strain evidence="5">NRRL 2769</strain>
    </source>
</reference>
<dbReference type="InterPro" id="IPR008928">
    <property type="entry name" value="6-hairpin_glycosidase_sf"/>
</dbReference>
<dbReference type="AlphaFoldDB" id="A0A9P6MUI4"/>
<comment type="caution">
    <text evidence="5">The sequence shown here is derived from an EMBL/GenBank/DDBJ whole genome shotgun (WGS) entry which is preliminary data.</text>
</comment>
<name>A0A9P6MUI4_9FUNG</name>
<evidence type="ECO:0000313" key="6">
    <source>
        <dbReference type="Proteomes" id="UP000703661"/>
    </source>
</evidence>
<dbReference type="InterPro" id="IPR012341">
    <property type="entry name" value="6hp_glycosidase-like_sf"/>
</dbReference>
<dbReference type="PANTHER" id="PTHR31084:SF3">
    <property type="entry name" value="ALPHA-FUCOSIDASE A"/>
    <property type="match status" value="1"/>
</dbReference>
<dbReference type="GO" id="GO:0004560">
    <property type="term" value="F:alpha-L-fucosidase activity"/>
    <property type="evidence" value="ECO:0007669"/>
    <property type="project" value="TreeGrafter"/>
</dbReference>
<keyword evidence="6" id="KW-1185">Reference proteome</keyword>
<accession>A0A9P6MUI4</accession>
<feature type="chain" id="PRO_5040322593" description="Glycosyl hydrolase family 95 N-terminal domain-containing protein" evidence="2">
    <location>
        <begin position="32"/>
        <end position="947"/>
    </location>
</feature>